<evidence type="ECO:0000313" key="2">
    <source>
        <dbReference type="EMBL" id="KOO42965.1"/>
    </source>
</evidence>
<dbReference type="AlphaFoldDB" id="A0A0M0KVX4"/>
<protein>
    <submittedName>
        <fullName evidence="2">Uncharacterized protein</fullName>
    </submittedName>
</protein>
<dbReference type="EMBL" id="LILC01000023">
    <property type="protein sequence ID" value="KOO42965.1"/>
    <property type="molecule type" value="Genomic_DNA"/>
</dbReference>
<dbReference type="Proteomes" id="UP000037558">
    <property type="component" value="Unassembled WGS sequence"/>
</dbReference>
<gene>
    <name evidence="2" type="ORF">AMD01_17690</name>
</gene>
<keyword evidence="1" id="KW-1133">Transmembrane helix</keyword>
<reference evidence="3" key="1">
    <citation type="submission" date="2015-08" db="EMBL/GenBank/DDBJ databases">
        <title>Fjat-14210 dsm16467.</title>
        <authorList>
            <person name="Liu B."/>
            <person name="Wang J."/>
            <person name="Zhu Y."/>
            <person name="Liu G."/>
            <person name="Chen Q."/>
            <person name="Chen Z."/>
            <person name="Lan J."/>
            <person name="Che J."/>
            <person name="Ge C."/>
            <person name="Shi H."/>
            <person name="Pan Z."/>
            <person name="Liu X."/>
        </authorList>
    </citation>
    <scope>NUCLEOTIDE SEQUENCE [LARGE SCALE GENOMIC DNA]</scope>
    <source>
        <strain evidence="3">DSM 16467</strain>
    </source>
</reference>
<feature type="transmembrane region" description="Helical" evidence="1">
    <location>
        <begin position="34"/>
        <end position="56"/>
    </location>
</feature>
<dbReference type="OrthoDB" id="2875617at2"/>
<dbReference type="PATRIC" id="fig|284581.3.peg.3050"/>
<organism evidence="2 3">
    <name type="scientific">Priestia koreensis</name>
    <dbReference type="NCBI Taxonomy" id="284581"/>
    <lineage>
        <taxon>Bacteria</taxon>
        <taxon>Bacillati</taxon>
        <taxon>Bacillota</taxon>
        <taxon>Bacilli</taxon>
        <taxon>Bacillales</taxon>
        <taxon>Bacillaceae</taxon>
        <taxon>Priestia</taxon>
    </lineage>
</organism>
<evidence type="ECO:0000256" key="1">
    <source>
        <dbReference type="SAM" id="Phobius"/>
    </source>
</evidence>
<dbReference type="RefSeq" id="WP_053402770.1">
    <property type="nucleotide sequence ID" value="NZ_LILC01000023.1"/>
</dbReference>
<accession>A0A0M0KVX4</accession>
<feature type="transmembrane region" description="Helical" evidence="1">
    <location>
        <begin position="68"/>
        <end position="89"/>
    </location>
</feature>
<name>A0A0M0KVX4_9BACI</name>
<evidence type="ECO:0000313" key="3">
    <source>
        <dbReference type="Proteomes" id="UP000037558"/>
    </source>
</evidence>
<feature type="transmembrane region" description="Helical" evidence="1">
    <location>
        <begin position="6"/>
        <end position="22"/>
    </location>
</feature>
<proteinExistence type="predicted"/>
<keyword evidence="3" id="KW-1185">Reference proteome</keyword>
<keyword evidence="1" id="KW-0472">Membrane</keyword>
<comment type="caution">
    <text evidence="2">The sequence shown here is derived from an EMBL/GenBank/DDBJ whole genome shotgun (WGS) entry which is preliminary data.</text>
</comment>
<keyword evidence="1" id="KW-0812">Transmembrane</keyword>
<sequence length="138" mass="16328">MHSIWWLVASLILLVIIPFSLKQDIKKGKKRTDLFINNCSLAVVFLVTIAQFFRSILSSQHMHFFDQLLLLTIVFFVVLPLVGILIFRIKEDIKKWQNPREYKFYFLYKLRYALIATLAVMVAITGYRFYVIFKVVFA</sequence>
<feature type="transmembrane region" description="Helical" evidence="1">
    <location>
        <begin position="110"/>
        <end position="133"/>
    </location>
</feature>